<evidence type="ECO:0000256" key="12">
    <source>
        <dbReference type="PROSITE-ProRule" id="PRU01360"/>
    </source>
</evidence>
<protein>
    <submittedName>
        <fullName evidence="18">Iron complex outermembrane recepter protein</fullName>
    </submittedName>
</protein>
<evidence type="ECO:0000256" key="3">
    <source>
        <dbReference type="ARBA" id="ARBA00022452"/>
    </source>
</evidence>
<dbReference type="OrthoDB" id="7208812at2"/>
<feature type="short sequence motif" description="TonB C-terminal box" evidence="13">
    <location>
        <begin position="728"/>
        <end position="745"/>
    </location>
</feature>
<dbReference type="STRING" id="439228.SAMN06295920_10776"/>
<evidence type="ECO:0000256" key="1">
    <source>
        <dbReference type="ARBA" id="ARBA00004571"/>
    </source>
</evidence>
<evidence type="ECO:0000256" key="4">
    <source>
        <dbReference type="ARBA" id="ARBA00022496"/>
    </source>
</evidence>
<dbReference type="CDD" id="cd01347">
    <property type="entry name" value="ligand_gated_channel"/>
    <property type="match status" value="1"/>
</dbReference>
<dbReference type="AlphaFoldDB" id="A0A1T5EM29"/>
<keyword evidence="19" id="KW-1185">Reference proteome</keyword>
<reference evidence="19" key="1">
    <citation type="submission" date="2017-02" db="EMBL/GenBank/DDBJ databases">
        <authorList>
            <person name="Varghese N."/>
            <person name="Submissions S."/>
        </authorList>
    </citation>
    <scope>NUCLEOTIDE SEQUENCE [LARGE SCALE GENOMIC DNA]</scope>
    <source>
        <strain evidence="19">UM2</strain>
    </source>
</reference>
<evidence type="ECO:0000256" key="8">
    <source>
        <dbReference type="ARBA" id="ARBA00023065"/>
    </source>
</evidence>
<keyword evidence="8" id="KW-0406">Ion transport</keyword>
<evidence type="ECO:0000256" key="10">
    <source>
        <dbReference type="ARBA" id="ARBA00023136"/>
    </source>
</evidence>
<keyword evidence="11 12" id="KW-0998">Cell outer membrane</keyword>
<keyword evidence="3 12" id="KW-1134">Transmembrane beta strand</keyword>
<dbReference type="PROSITE" id="PS52016">
    <property type="entry name" value="TONB_DEPENDENT_REC_3"/>
    <property type="match status" value="1"/>
</dbReference>
<keyword evidence="7" id="KW-0408">Iron</keyword>
<dbReference type="Gene3D" id="2.40.170.20">
    <property type="entry name" value="TonB-dependent receptor, beta-barrel domain"/>
    <property type="match status" value="1"/>
</dbReference>
<evidence type="ECO:0000259" key="17">
    <source>
        <dbReference type="Pfam" id="PF07715"/>
    </source>
</evidence>
<evidence type="ECO:0000256" key="9">
    <source>
        <dbReference type="ARBA" id="ARBA00023077"/>
    </source>
</evidence>
<dbReference type="InterPro" id="IPR012910">
    <property type="entry name" value="Plug_dom"/>
</dbReference>
<keyword evidence="10 12" id="KW-0472">Membrane</keyword>
<organism evidence="18 19">
    <name type="scientific">Rhizorhabdus histidinilytica</name>
    <dbReference type="NCBI Taxonomy" id="439228"/>
    <lineage>
        <taxon>Bacteria</taxon>
        <taxon>Pseudomonadati</taxon>
        <taxon>Pseudomonadota</taxon>
        <taxon>Alphaproteobacteria</taxon>
        <taxon>Sphingomonadales</taxon>
        <taxon>Sphingomonadaceae</taxon>
        <taxon>Rhizorhabdus</taxon>
    </lineage>
</organism>
<dbReference type="InterPro" id="IPR036942">
    <property type="entry name" value="Beta-barrel_TonB_sf"/>
</dbReference>
<dbReference type="GO" id="GO:0009279">
    <property type="term" value="C:cell outer membrane"/>
    <property type="evidence" value="ECO:0007669"/>
    <property type="project" value="UniProtKB-SubCell"/>
</dbReference>
<evidence type="ECO:0000256" key="5">
    <source>
        <dbReference type="ARBA" id="ARBA00022692"/>
    </source>
</evidence>
<feature type="domain" description="TonB-dependent receptor-like beta-barrel" evidence="16">
    <location>
        <begin position="246"/>
        <end position="707"/>
    </location>
</feature>
<keyword evidence="2 12" id="KW-0813">Transport</keyword>
<comment type="subcellular location">
    <subcellularLocation>
        <location evidence="1 12">Cell outer membrane</location>
        <topology evidence="1 12">Multi-pass membrane protein</topology>
    </subcellularLocation>
</comment>
<dbReference type="InterPro" id="IPR000531">
    <property type="entry name" value="Beta-barrel_TonB"/>
</dbReference>
<dbReference type="RefSeq" id="WP_079649176.1">
    <property type="nucleotide sequence ID" value="NZ_FUYM01000007.1"/>
</dbReference>
<name>A0A1T5EM29_9SPHN</name>
<feature type="domain" description="TonB-dependent receptor plug" evidence="17">
    <location>
        <begin position="47"/>
        <end position="152"/>
    </location>
</feature>
<dbReference type="GO" id="GO:0006826">
    <property type="term" value="P:iron ion transport"/>
    <property type="evidence" value="ECO:0007669"/>
    <property type="project" value="UniProtKB-KW"/>
</dbReference>
<dbReference type="SUPFAM" id="SSF56935">
    <property type="entry name" value="Porins"/>
    <property type="match status" value="1"/>
</dbReference>
<evidence type="ECO:0000256" key="14">
    <source>
        <dbReference type="RuleBase" id="RU003357"/>
    </source>
</evidence>
<proteinExistence type="inferred from homology"/>
<dbReference type="InterPro" id="IPR039426">
    <property type="entry name" value="TonB-dep_rcpt-like"/>
</dbReference>
<feature type="chain" id="PRO_5010548851" evidence="15">
    <location>
        <begin position="26"/>
        <end position="745"/>
    </location>
</feature>
<evidence type="ECO:0000256" key="11">
    <source>
        <dbReference type="ARBA" id="ARBA00023237"/>
    </source>
</evidence>
<feature type="signal peptide" evidence="15">
    <location>
        <begin position="1"/>
        <end position="25"/>
    </location>
</feature>
<evidence type="ECO:0000313" key="19">
    <source>
        <dbReference type="Proteomes" id="UP000189818"/>
    </source>
</evidence>
<evidence type="ECO:0000256" key="13">
    <source>
        <dbReference type="PROSITE-ProRule" id="PRU10144"/>
    </source>
</evidence>
<evidence type="ECO:0000256" key="7">
    <source>
        <dbReference type="ARBA" id="ARBA00023004"/>
    </source>
</evidence>
<dbReference type="Pfam" id="PF07715">
    <property type="entry name" value="Plug"/>
    <property type="match status" value="1"/>
</dbReference>
<keyword evidence="6 15" id="KW-0732">Signal</keyword>
<evidence type="ECO:0000256" key="6">
    <source>
        <dbReference type="ARBA" id="ARBA00022729"/>
    </source>
</evidence>
<evidence type="ECO:0000256" key="15">
    <source>
        <dbReference type="SAM" id="SignalP"/>
    </source>
</evidence>
<dbReference type="Pfam" id="PF00593">
    <property type="entry name" value="TonB_dep_Rec_b-barrel"/>
    <property type="match status" value="1"/>
</dbReference>
<keyword evidence="4" id="KW-0410">Iron transport</keyword>
<dbReference type="PROSITE" id="PS01156">
    <property type="entry name" value="TONB_DEPENDENT_REC_2"/>
    <property type="match status" value="1"/>
</dbReference>
<accession>A0A1T5EM29</accession>
<dbReference type="PANTHER" id="PTHR32552:SF81">
    <property type="entry name" value="TONB-DEPENDENT OUTER MEMBRANE RECEPTOR"/>
    <property type="match status" value="1"/>
</dbReference>
<comment type="similarity">
    <text evidence="12 14">Belongs to the TonB-dependent receptor family.</text>
</comment>
<keyword evidence="9 14" id="KW-0798">TonB box</keyword>
<keyword evidence="5 12" id="KW-0812">Transmembrane</keyword>
<dbReference type="EMBL" id="FUYM01000007">
    <property type="protein sequence ID" value="SKB85034.1"/>
    <property type="molecule type" value="Genomic_DNA"/>
</dbReference>
<evidence type="ECO:0000259" key="16">
    <source>
        <dbReference type="Pfam" id="PF00593"/>
    </source>
</evidence>
<dbReference type="InterPro" id="IPR010917">
    <property type="entry name" value="TonB_rcpt_CS"/>
</dbReference>
<dbReference type="Proteomes" id="UP000189818">
    <property type="component" value="Unassembled WGS sequence"/>
</dbReference>
<gene>
    <name evidence="18" type="ORF">SAMN06295920_10776</name>
</gene>
<evidence type="ECO:0000313" key="18">
    <source>
        <dbReference type="EMBL" id="SKB85034.1"/>
    </source>
</evidence>
<evidence type="ECO:0000256" key="2">
    <source>
        <dbReference type="ARBA" id="ARBA00022448"/>
    </source>
</evidence>
<dbReference type="PANTHER" id="PTHR32552">
    <property type="entry name" value="FERRICHROME IRON RECEPTOR-RELATED"/>
    <property type="match status" value="1"/>
</dbReference>
<sequence length="745" mass="80516">MKRHIQSGLLVSGALLALLAAPAAAAETGGEGDGDIVVTAQKRAEPLQKVPLAITAVTSTQLDRSGITDLAGVVASVPNLNLGPQLGVAKIALRGIGLENLSPGAEGSIAFHMDGVFVSRSIAALASFYDIEQVEVLRGPQGTLYGRNATGGSINLTTRAPTREVSGYLRGTVGNYGRTLAEGAVSGPIAGEGVLARVAFQAEHRDGYGRNLFTGKPIDDLKSFAARGKLLFDLGDRGELELTGDYYRRNDSSGSYHYAGAAGETAPGVPYQPFGLVYGGTVASGPRDIDTDVSPSNRARFWGGLAKLSYDLGGGIEFRSLTAYRNTRYTTLTDLDSTSAPLASITQLERDEQISQELQLSGQTSRLTWLVGAYYFHEKDYGAQVIPFNNFLVGFPFPGTDVQGAFFGGTIKTDAYALFGQSSYEVVDDVRLTVGARYSHERKRDEDLFLFDFTTPYDPTVPLPLASRRDKASFDSFTPRLGLDWQVTPELLLYASWSKGFKAGTYNLGQFQNPVDPEKVDAFEGGIKSTLFDRRLRINLAGFHYTYKDLQIGKIAGQVLALENAATATIYGLEAELTANPFPGFEINASGSWLHARFDDYVSGDPARTFGDGTTVDPDTGLPAFDLSGNRLSQSPDFTAFVGAQYSMPTTVGDFTLRGELAWRDRVYFTPFNRSIVSQAANSKINLFLNWTSGDEHWSGSLFVKNLTDKTVVGNSYVSSPLLGSPVQAYYEDPRTYGLTLGYKF</sequence>